<sequence>MLGTGYLSGVPNKKKLEETIYKALEKDYLVTFKWEAAKELGVEALIIPKPFYPIFNKDKIEEINVPATLFINENVEEIKQLIDDHFKNKLK</sequence>
<gene>
    <name evidence="1" type="ORF">A5888_002459</name>
</gene>
<dbReference type="EMBL" id="NGMM01000004">
    <property type="protein sequence ID" value="OTP14358.1"/>
    <property type="molecule type" value="Genomic_DNA"/>
</dbReference>
<comment type="caution">
    <text evidence="1">The sequence shown here is derived from an EMBL/GenBank/DDBJ whole genome shotgun (WGS) entry which is preliminary data.</text>
</comment>
<organism evidence="1">
    <name type="scientific">Candidatus Enterococcus clewellii</name>
    <dbReference type="NCBI Taxonomy" id="1834193"/>
    <lineage>
        <taxon>Bacteria</taxon>
        <taxon>Bacillati</taxon>
        <taxon>Bacillota</taxon>
        <taxon>Bacilli</taxon>
        <taxon>Lactobacillales</taxon>
        <taxon>Enterococcaceae</taxon>
        <taxon>Enterococcus</taxon>
    </lineage>
</organism>
<proteinExistence type="predicted"/>
<evidence type="ECO:0008006" key="2">
    <source>
        <dbReference type="Google" id="ProtNLM"/>
    </source>
</evidence>
<protein>
    <recommendedName>
        <fullName evidence="2">PTS EIIB type-3 domain-containing protein</fullName>
    </recommendedName>
</protein>
<name>A0A242K4A7_9ENTE</name>
<dbReference type="AlphaFoldDB" id="A0A242K4A7"/>
<accession>A0A242K4A7</accession>
<evidence type="ECO:0000313" key="1">
    <source>
        <dbReference type="EMBL" id="OTP14358.1"/>
    </source>
</evidence>
<reference evidence="1" key="1">
    <citation type="submission" date="2017-05" db="EMBL/GenBank/DDBJ databases">
        <title>The Genome Sequence of Enterococcus sp. 9E7_DIV0242.</title>
        <authorList>
            <consortium name="The Broad Institute Genomics Platform"/>
            <consortium name="The Broad Institute Genomic Center for Infectious Diseases"/>
            <person name="Earl A."/>
            <person name="Manson A."/>
            <person name="Schwartman J."/>
            <person name="Gilmore M."/>
            <person name="Abouelleil A."/>
            <person name="Cao P."/>
            <person name="Chapman S."/>
            <person name="Cusick C."/>
            <person name="Shea T."/>
            <person name="Young S."/>
            <person name="Neafsey D."/>
            <person name="Nusbaum C."/>
            <person name="Birren B."/>
        </authorList>
    </citation>
    <scope>NUCLEOTIDE SEQUENCE [LARGE SCALE GENOMIC DNA]</scope>
    <source>
        <strain evidence="1">9E7_DIV0242</strain>
    </source>
</reference>